<protein>
    <submittedName>
        <fullName evidence="1">Uncharacterized protein</fullName>
    </submittedName>
</protein>
<organism evidence="1 2">
    <name type="scientific">Streptomyces chromofuscus</name>
    <dbReference type="NCBI Taxonomy" id="42881"/>
    <lineage>
        <taxon>Bacteria</taxon>
        <taxon>Bacillati</taxon>
        <taxon>Actinomycetota</taxon>
        <taxon>Actinomycetes</taxon>
        <taxon>Kitasatosporales</taxon>
        <taxon>Streptomycetaceae</taxon>
        <taxon>Streptomyces</taxon>
    </lineage>
</organism>
<dbReference type="KEGG" id="schf:IPT68_28945"/>
<sequence>MQDLADDVRQALDIAPQEPLDAPFADLGGVRWMPPRSPFGYAVSTV</sequence>
<accession>A0A7M2T6B6</accession>
<dbReference type="EMBL" id="CP063374">
    <property type="protein sequence ID" value="QOV43699.1"/>
    <property type="molecule type" value="Genomic_DNA"/>
</dbReference>
<gene>
    <name evidence="1" type="ORF">IPT68_28945</name>
</gene>
<evidence type="ECO:0000313" key="2">
    <source>
        <dbReference type="Proteomes" id="UP000594008"/>
    </source>
</evidence>
<dbReference type="Proteomes" id="UP000594008">
    <property type="component" value="Chromosome"/>
</dbReference>
<keyword evidence="2" id="KW-1185">Reference proteome</keyword>
<name>A0A7M2T6B6_STRCW</name>
<proteinExistence type="predicted"/>
<evidence type="ECO:0000313" key="1">
    <source>
        <dbReference type="EMBL" id="QOV43699.1"/>
    </source>
</evidence>
<reference evidence="1 2" key="1">
    <citation type="submission" date="2020-10" db="EMBL/GenBank/DDBJ databases">
        <title>Streptomyces chromofuscus complate genome analysis.</title>
        <authorList>
            <person name="Anwar N."/>
        </authorList>
    </citation>
    <scope>NUCLEOTIDE SEQUENCE [LARGE SCALE GENOMIC DNA]</scope>
    <source>
        <strain evidence="1 2">DSM 40273</strain>
    </source>
</reference>
<dbReference type="RefSeq" id="WP_189701404.1">
    <property type="nucleotide sequence ID" value="NZ_BMTA01000027.1"/>
</dbReference>
<dbReference type="AlphaFoldDB" id="A0A7M2T6B6"/>